<feature type="non-terminal residue" evidence="12">
    <location>
        <position position="425"/>
    </location>
</feature>
<keyword evidence="9" id="KW-0456">Lyase</keyword>
<dbReference type="EMBL" id="UINC01023824">
    <property type="protein sequence ID" value="SVA96256.1"/>
    <property type="molecule type" value="Genomic_DNA"/>
</dbReference>
<dbReference type="InterPro" id="IPR058240">
    <property type="entry name" value="rSAM_sf"/>
</dbReference>
<proteinExistence type="inferred from homology"/>
<dbReference type="EC" id="4.3.1.32" evidence="3"/>
<feature type="domain" description="Radical SAM core" evidence="11">
    <location>
        <begin position="39"/>
        <end position="286"/>
    </location>
</feature>
<name>A0A382A427_9ZZZZ</name>
<dbReference type="GO" id="GO:0044689">
    <property type="term" value="F:7,8-didemethyl-8-hydroxy-5-deazariboflavin synthase activity"/>
    <property type="evidence" value="ECO:0007669"/>
    <property type="project" value="UniProtKB-EC"/>
</dbReference>
<dbReference type="InterPro" id="IPR007197">
    <property type="entry name" value="rSAM"/>
</dbReference>
<dbReference type="NCBIfam" id="NF004884">
    <property type="entry name" value="PRK06245.1"/>
    <property type="match status" value="1"/>
</dbReference>
<evidence type="ECO:0000256" key="7">
    <source>
        <dbReference type="ARBA" id="ARBA00023004"/>
    </source>
</evidence>
<dbReference type="InterPro" id="IPR019939">
    <property type="entry name" value="CofG_family"/>
</dbReference>
<dbReference type="CDD" id="cd01335">
    <property type="entry name" value="Radical_SAM"/>
    <property type="match status" value="1"/>
</dbReference>
<dbReference type="UniPathway" id="UPA00072"/>
<keyword evidence="4" id="KW-0004">4Fe-4S</keyword>
<evidence type="ECO:0000256" key="9">
    <source>
        <dbReference type="ARBA" id="ARBA00023239"/>
    </source>
</evidence>
<dbReference type="NCBIfam" id="TIGR03550">
    <property type="entry name" value="F420_cofG"/>
    <property type="match status" value="1"/>
</dbReference>
<dbReference type="Pfam" id="PF04055">
    <property type="entry name" value="Radical_SAM"/>
    <property type="match status" value="1"/>
</dbReference>
<dbReference type="SFLD" id="SFLDG01064">
    <property type="entry name" value="F420__menaquinone_cofactor_bio"/>
    <property type="match status" value="1"/>
</dbReference>
<evidence type="ECO:0000256" key="2">
    <source>
        <dbReference type="ARBA" id="ARBA00004712"/>
    </source>
</evidence>
<dbReference type="SMART" id="SM00729">
    <property type="entry name" value="Elp3"/>
    <property type="match status" value="1"/>
</dbReference>
<keyword evidence="7" id="KW-0408">Iron</keyword>
<dbReference type="PROSITE" id="PS51918">
    <property type="entry name" value="RADICAL_SAM"/>
    <property type="match status" value="1"/>
</dbReference>
<dbReference type="Gene3D" id="3.20.20.70">
    <property type="entry name" value="Aldolase class I"/>
    <property type="match status" value="1"/>
</dbReference>
<dbReference type="GO" id="GO:0016765">
    <property type="term" value="F:transferase activity, transferring alkyl or aryl (other than methyl) groups"/>
    <property type="evidence" value="ECO:0007669"/>
    <property type="project" value="InterPro"/>
</dbReference>
<keyword evidence="8" id="KW-0411">Iron-sulfur</keyword>
<dbReference type="PANTHER" id="PTHR43076">
    <property type="entry name" value="FO SYNTHASE (COFH)"/>
    <property type="match status" value="1"/>
</dbReference>
<gene>
    <name evidence="12" type="ORF">METZ01_LOCUS149110</name>
</gene>
<evidence type="ECO:0000259" key="11">
    <source>
        <dbReference type="PROSITE" id="PS51918"/>
    </source>
</evidence>
<dbReference type="AlphaFoldDB" id="A0A382A427"/>
<evidence type="ECO:0000256" key="1">
    <source>
        <dbReference type="ARBA" id="ARBA00001966"/>
    </source>
</evidence>
<dbReference type="SFLD" id="SFLDS00029">
    <property type="entry name" value="Radical_SAM"/>
    <property type="match status" value="1"/>
</dbReference>
<dbReference type="HAMAP" id="MF_01611">
    <property type="entry name" value="FO_synth_sub1"/>
    <property type="match status" value="1"/>
</dbReference>
<accession>A0A382A427</accession>
<dbReference type="SUPFAM" id="SSF102114">
    <property type="entry name" value="Radical SAM enzymes"/>
    <property type="match status" value="1"/>
</dbReference>
<dbReference type="SFLD" id="SFLDG01388">
    <property type="entry name" value="7_8-didemethyl-8-hydroxy-5-dea"/>
    <property type="match status" value="1"/>
</dbReference>
<organism evidence="12">
    <name type="scientific">marine metagenome</name>
    <dbReference type="NCBI Taxonomy" id="408172"/>
    <lineage>
        <taxon>unclassified sequences</taxon>
        <taxon>metagenomes</taxon>
        <taxon>ecological metagenomes</taxon>
    </lineage>
</organism>
<keyword evidence="6" id="KW-0479">Metal-binding</keyword>
<comment type="catalytic activity">
    <reaction evidence="10">
        <text>5-amino-5-(4-hydroxybenzyl)-6-(D-ribitylimino)-5,6-dihydrouracil + S-adenosyl-L-methionine = 7,8-didemethyl-8-hydroxy-5-deazariboflavin + 5'-deoxyadenosine + L-methionine + NH4(+) + H(+)</text>
        <dbReference type="Rhea" id="RHEA:55204"/>
        <dbReference type="ChEBI" id="CHEBI:15378"/>
        <dbReference type="ChEBI" id="CHEBI:17319"/>
        <dbReference type="ChEBI" id="CHEBI:28938"/>
        <dbReference type="ChEBI" id="CHEBI:57844"/>
        <dbReference type="ChEBI" id="CHEBI:59789"/>
        <dbReference type="ChEBI" id="CHEBI:59904"/>
        <dbReference type="ChEBI" id="CHEBI:85936"/>
        <dbReference type="EC" id="4.3.1.32"/>
    </reaction>
</comment>
<comment type="cofactor">
    <cofactor evidence="1">
        <name>[4Fe-4S] cluster</name>
        <dbReference type="ChEBI" id="CHEBI:49883"/>
    </cofactor>
</comment>
<keyword evidence="5" id="KW-0949">S-adenosyl-L-methionine</keyword>
<dbReference type="PANTHER" id="PTHR43076:SF15">
    <property type="entry name" value="7,8-DIDEMETHYL-8-HYDROXY-5-DEAZARIBOFLAVIN SYNTHASE"/>
    <property type="match status" value="1"/>
</dbReference>
<evidence type="ECO:0000256" key="3">
    <source>
        <dbReference type="ARBA" id="ARBA00012126"/>
    </source>
</evidence>
<dbReference type="GO" id="GO:0046872">
    <property type="term" value="F:metal ion binding"/>
    <property type="evidence" value="ECO:0007669"/>
    <property type="project" value="UniProtKB-KW"/>
</dbReference>
<protein>
    <recommendedName>
        <fullName evidence="3">7,8-didemethyl-8-hydroxy-5-deazariboflavin synthase</fullName>
        <ecNumber evidence="3">4.3.1.32</ecNumber>
    </recommendedName>
</protein>
<dbReference type="InterPro" id="IPR013785">
    <property type="entry name" value="Aldolase_TIM"/>
</dbReference>
<reference evidence="12" key="1">
    <citation type="submission" date="2018-05" db="EMBL/GenBank/DDBJ databases">
        <authorList>
            <person name="Lanie J.A."/>
            <person name="Ng W.-L."/>
            <person name="Kazmierczak K.M."/>
            <person name="Andrzejewski T.M."/>
            <person name="Davidsen T.M."/>
            <person name="Wayne K.J."/>
            <person name="Tettelin H."/>
            <person name="Glass J.I."/>
            <person name="Rusch D."/>
            <person name="Podicherti R."/>
            <person name="Tsui H.-C.T."/>
            <person name="Winkler M.E."/>
        </authorList>
    </citation>
    <scope>NUCLEOTIDE SEQUENCE</scope>
</reference>
<evidence type="ECO:0000256" key="6">
    <source>
        <dbReference type="ARBA" id="ARBA00022723"/>
    </source>
</evidence>
<dbReference type="GO" id="GO:0051539">
    <property type="term" value="F:4 iron, 4 sulfur cluster binding"/>
    <property type="evidence" value="ECO:0007669"/>
    <property type="project" value="UniProtKB-KW"/>
</dbReference>
<evidence type="ECO:0000256" key="5">
    <source>
        <dbReference type="ARBA" id="ARBA00022691"/>
    </source>
</evidence>
<dbReference type="InterPro" id="IPR006638">
    <property type="entry name" value="Elp3/MiaA/NifB-like_rSAM"/>
</dbReference>
<sequence length="425" mass="48174">MLKQAPRQINEYLDLSHSLRPEQLLQQASLLRDESKKVITFSKKVFIPLTMLCRDVCHYCTFAKVPRKLNNPYLRPEEILKIAQEGKAKQCKEALFTLGEKPELRYEIAKKDLQFLGYKTTLDYLQAMAKLVLEETGLLPHLNPGTMTIEQMLQLREVAPSMGIMLESSSKRLCGKGQPHFGSPDKEPALRLNTIRAAGKASVPLTTGILIGIGETRRERIESLLAIKETHLEFDHIQEIIVQNFIPKPDTKMRNFPAPEIEELLWTLAMARIVFGPEMNIQCPPNLNMKVLPELIAAGINDWGGVSPVTQDHVNPESPWPELELLKKATNNAGKQLQERLTIYPEYITAEKNWFDLGLKRSIHELSDSEGFARHNLWRCGESLQIPDTGRPQNWMNSNHLQPNSSIVVAVKKALKGQSLDHSEI</sequence>
<comment type="pathway">
    <text evidence="2">Cofactor biosynthesis; coenzyme F0 biosynthesis.</text>
</comment>
<evidence type="ECO:0000256" key="10">
    <source>
        <dbReference type="ARBA" id="ARBA00048974"/>
    </source>
</evidence>
<evidence type="ECO:0000256" key="8">
    <source>
        <dbReference type="ARBA" id="ARBA00023014"/>
    </source>
</evidence>
<dbReference type="SFLD" id="SFLDF00294">
    <property type="entry name" value="7_8-didemethyl-8-hydroxy-5-dea"/>
    <property type="match status" value="1"/>
</dbReference>
<evidence type="ECO:0000313" key="12">
    <source>
        <dbReference type="EMBL" id="SVA96256.1"/>
    </source>
</evidence>
<dbReference type="InterPro" id="IPR034405">
    <property type="entry name" value="F420"/>
</dbReference>
<evidence type="ECO:0000256" key="4">
    <source>
        <dbReference type="ARBA" id="ARBA00022485"/>
    </source>
</evidence>